<accession>A0ABW9I997</accession>
<name>A0ABW9I997_9ACTN</name>
<evidence type="ECO:0000259" key="1">
    <source>
        <dbReference type="Pfam" id="PF15567"/>
    </source>
</evidence>
<reference evidence="2 3" key="1">
    <citation type="submission" date="2024-12" db="EMBL/GenBank/DDBJ databases">
        <title>Forecasting of Potato common scab and diversities of Pathogenic streptomyces spp. in china.</title>
        <authorList>
            <person name="Handique U."/>
            <person name="Wu J."/>
        </authorList>
    </citation>
    <scope>NUCLEOTIDE SEQUENCE [LARGE SCALE GENOMIC DNA]</scope>
    <source>
        <strain evidence="2 3">ZRIMU1530</strain>
    </source>
</reference>
<dbReference type="Proteomes" id="UP001631957">
    <property type="component" value="Unassembled WGS sequence"/>
</dbReference>
<dbReference type="EMBL" id="JBJVNI010000036">
    <property type="protein sequence ID" value="MFM9615563.1"/>
    <property type="molecule type" value="Genomic_DNA"/>
</dbReference>
<comment type="caution">
    <text evidence="2">The sequence shown here is derived from an EMBL/GenBank/DDBJ whole genome shotgun (WGS) entry which is preliminary data.</text>
</comment>
<dbReference type="InterPro" id="IPR029082">
    <property type="entry name" value="Imm35"/>
</dbReference>
<protein>
    <submittedName>
        <fullName evidence="2">YrhB domain-containing protein</fullName>
    </submittedName>
</protein>
<organism evidence="2 3">
    <name type="scientific">Streptomyces niveiscabiei</name>
    <dbReference type="NCBI Taxonomy" id="164115"/>
    <lineage>
        <taxon>Bacteria</taxon>
        <taxon>Bacillati</taxon>
        <taxon>Actinomycetota</taxon>
        <taxon>Actinomycetes</taxon>
        <taxon>Kitasatosporales</taxon>
        <taxon>Streptomycetaceae</taxon>
        <taxon>Streptomyces</taxon>
    </lineage>
</organism>
<evidence type="ECO:0000313" key="3">
    <source>
        <dbReference type="Proteomes" id="UP001631957"/>
    </source>
</evidence>
<gene>
    <name evidence="2" type="ORF">ACKI18_43640</name>
</gene>
<sequence length="172" mass="18936">MIGRETARRLVQEELDRGTPRAVVVDVREHELVWIVSWQSEEYVRTREPEFALAGNGPYLVDRVDGGLHVIGVLSALGGEWEDDYRARIRGLPVRTALDELHDALRESAAAQGRTRTARNLRRKLPMLSPAEALAYVSGLSDGDVPPRLLAVATAELVPPLDPVLAVGTVRT</sequence>
<proteinExistence type="predicted"/>
<evidence type="ECO:0000313" key="2">
    <source>
        <dbReference type="EMBL" id="MFM9615563.1"/>
    </source>
</evidence>
<feature type="domain" description="Immunity protein 35" evidence="1">
    <location>
        <begin position="6"/>
        <end position="82"/>
    </location>
</feature>
<dbReference type="Pfam" id="PF15567">
    <property type="entry name" value="Imm35"/>
    <property type="match status" value="1"/>
</dbReference>
<dbReference type="RefSeq" id="WP_409123980.1">
    <property type="nucleotide sequence ID" value="NZ_JBJVNI010000036.1"/>
</dbReference>
<keyword evidence="3" id="KW-1185">Reference proteome</keyword>